<proteinExistence type="predicted"/>
<dbReference type="GeneID" id="96302883"/>
<gene>
    <name evidence="3" type="ORF">SAMN05216275_14040</name>
</gene>
<keyword evidence="2" id="KW-0812">Transmembrane</keyword>
<reference evidence="4" key="1">
    <citation type="submission" date="2016-10" db="EMBL/GenBank/DDBJ databases">
        <authorList>
            <person name="Varghese N."/>
            <person name="Submissions S."/>
        </authorList>
    </citation>
    <scope>NUCLEOTIDE SEQUENCE [LARGE SCALE GENOMIC DNA]</scope>
    <source>
        <strain evidence="4">CGMCC 4.2126</strain>
    </source>
</reference>
<accession>A0A1I4DD12</accession>
<organism evidence="3 4">
    <name type="scientific">Streptosporangium canum</name>
    <dbReference type="NCBI Taxonomy" id="324952"/>
    <lineage>
        <taxon>Bacteria</taxon>
        <taxon>Bacillati</taxon>
        <taxon>Actinomycetota</taxon>
        <taxon>Actinomycetes</taxon>
        <taxon>Streptosporangiales</taxon>
        <taxon>Streptosporangiaceae</taxon>
        <taxon>Streptosporangium</taxon>
    </lineage>
</organism>
<dbReference type="AlphaFoldDB" id="A0A1I4DD12"/>
<dbReference type="RefSeq" id="WP_143121229.1">
    <property type="nucleotide sequence ID" value="NZ_FOQY01000040.1"/>
</dbReference>
<evidence type="ECO:0000256" key="2">
    <source>
        <dbReference type="SAM" id="Phobius"/>
    </source>
</evidence>
<keyword evidence="2" id="KW-0472">Membrane</keyword>
<sequence>MGNGRGGKPGKKCQDGENAPPAEENPEGGGWKAARAWVAGIVGAVLVAAAGAVFTAWLGSRGTDVIDRVSGAPPVTIGHVAVETDDRDIALREPVTDPEERRIFLGAHATDDERQALLTRHRAAVIDWMNITVVLVGNRSSMRIVDLKPRIVARKSVSDGAYLKAASGSGEVGTVELRADLDKAAPRFVTAKDPGVRYFSTKQIDLTRDERVTLSMTISGTEAYYEFDLLATVLAEERAEQLVINGPDGGPFRLTGGGDTYRSFSTTSSLGGWAPMPAAEACELFPKTRKC</sequence>
<dbReference type="Proteomes" id="UP000199111">
    <property type="component" value="Unassembled WGS sequence"/>
</dbReference>
<evidence type="ECO:0000256" key="1">
    <source>
        <dbReference type="SAM" id="MobiDB-lite"/>
    </source>
</evidence>
<name>A0A1I4DD12_9ACTN</name>
<keyword evidence="2" id="KW-1133">Transmembrane helix</keyword>
<evidence type="ECO:0000313" key="3">
    <source>
        <dbReference type="EMBL" id="SFK90247.1"/>
    </source>
</evidence>
<feature type="region of interest" description="Disordered" evidence="1">
    <location>
        <begin position="1"/>
        <end position="29"/>
    </location>
</feature>
<dbReference type="EMBL" id="FOQY01000040">
    <property type="protein sequence ID" value="SFK90247.1"/>
    <property type="molecule type" value="Genomic_DNA"/>
</dbReference>
<feature type="transmembrane region" description="Helical" evidence="2">
    <location>
        <begin position="36"/>
        <end position="58"/>
    </location>
</feature>
<evidence type="ECO:0000313" key="4">
    <source>
        <dbReference type="Proteomes" id="UP000199111"/>
    </source>
</evidence>
<keyword evidence="4" id="KW-1185">Reference proteome</keyword>
<protein>
    <submittedName>
        <fullName evidence="3">Uncharacterized protein</fullName>
    </submittedName>
</protein>